<accession>A0A1J4KTL4</accession>
<dbReference type="EMBL" id="MLAK01000554">
    <property type="protein sequence ID" value="OHT12829.1"/>
    <property type="molecule type" value="Genomic_DNA"/>
</dbReference>
<reference evidence="1" key="1">
    <citation type="submission" date="2016-10" db="EMBL/GenBank/DDBJ databases">
        <authorList>
            <person name="Benchimol M."/>
            <person name="Almeida L.G."/>
            <person name="Vasconcelos A.T."/>
            <person name="Perreira-Neves A."/>
            <person name="Rosa I.A."/>
            <person name="Tasca T."/>
            <person name="Bogo M.R."/>
            <person name="de Souza W."/>
        </authorList>
    </citation>
    <scope>NUCLEOTIDE SEQUENCE [LARGE SCALE GENOMIC DNA]</scope>
    <source>
        <strain evidence="1">K</strain>
    </source>
</reference>
<dbReference type="GeneID" id="94834142"/>
<dbReference type="Proteomes" id="UP000179807">
    <property type="component" value="Unassembled WGS sequence"/>
</dbReference>
<proteinExistence type="predicted"/>
<dbReference type="VEuPathDB" id="TrichDB:TRFO_17190"/>
<sequence>MQFFDLISCQQKDQPNNPEEVTTVDTFIGSKCEKPKTLAQILKENQGKNISVVYIILRINVRDYSNRYTQ</sequence>
<keyword evidence="2" id="KW-1185">Reference proteome</keyword>
<organism evidence="1 2">
    <name type="scientific">Tritrichomonas foetus</name>
    <dbReference type="NCBI Taxonomy" id="1144522"/>
    <lineage>
        <taxon>Eukaryota</taxon>
        <taxon>Metamonada</taxon>
        <taxon>Parabasalia</taxon>
        <taxon>Tritrichomonadida</taxon>
        <taxon>Tritrichomonadidae</taxon>
        <taxon>Tritrichomonas</taxon>
    </lineage>
</organism>
<dbReference type="AlphaFoldDB" id="A0A1J4KTL4"/>
<comment type="caution">
    <text evidence="1">The sequence shown here is derived from an EMBL/GenBank/DDBJ whole genome shotgun (WGS) entry which is preliminary data.</text>
</comment>
<evidence type="ECO:0000313" key="2">
    <source>
        <dbReference type="Proteomes" id="UP000179807"/>
    </source>
</evidence>
<name>A0A1J4KTL4_9EUKA</name>
<dbReference type="RefSeq" id="XP_068365965.1">
    <property type="nucleotide sequence ID" value="XM_068499438.1"/>
</dbReference>
<gene>
    <name evidence="1" type="ORF">TRFO_17190</name>
</gene>
<evidence type="ECO:0000313" key="1">
    <source>
        <dbReference type="EMBL" id="OHT12829.1"/>
    </source>
</evidence>
<protein>
    <submittedName>
        <fullName evidence="1">Uncharacterized protein</fullName>
    </submittedName>
</protein>